<evidence type="ECO:0000313" key="3">
    <source>
        <dbReference type="EMBL" id="KAA9025682.1"/>
    </source>
</evidence>
<dbReference type="EMBL" id="VYKL01000015">
    <property type="protein sequence ID" value="KAA9025682.1"/>
    <property type="molecule type" value="Genomic_DNA"/>
</dbReference>
<evidence type="ECO:0008006" key="5">
    <source>
        <dbReference type="Google" id="ProtNLM"/>
    </source>
</evidence>
<keyword evidence="2" id="KW-0732">Signal</keyword>
<evidence type="ECO:0000256" key="1">
    <source>
        <dbReference type="SAM" id="MobiDB-lite"/>
    </source>
</evidence>
<reference evidence="3 4" key="1">
    <citation type="submission" date="2019-09" db="EMBL/GenBank/DDBJ databases">
        <title>Whole genome sequences of isolates from the Mars Exploration Rovers.</title>
        <authorList>
            <person name="Seuylemezian A."/>
            <person name="Vaishampayan P."/>
        </authorList>
    </citation>
    <scope>NUCLEOTIDE SEQUENCE [LARGE SCALE GENOMIC DNA]</scope>
    <source>
        <strain evidence="3 4">MER_TA_151</strain>
    </source>
</reference>
<evidence type="ECO:0000313" key="4">
    <source>
        <dbReference type="Proteomes" id="UP000326671"/>
    </source>
</evidence>
<dbReference type="OrthoDB" id="2111555at2"/>
<comment type="caution">
    <text evidence="3">The sequence shown here is derived from an EMBL/GenBank/DDBJ whole genome shotgun (WGS) entry which is preliminary data.</text>
</comment>
<dbReference type="PROSITE" id="PS51257">
    <property type="entry name" value="PROKAR_LIPOPROTEIN"/>
    <property type="match status" value="1"/>
</dbReference>
<feature type="signal peptide" evidence="2">
    <location>
        <begin position="1"/>
        <end position="20"/>
    </location>
</feature>
<keyword evidence="4" id="KW-1185">Reference proteome</keyword>
<gene>
    <name evidence="3" type="ORF">F4V44_07250</name>
</gene>
<organism evidence="3 4">
    <name type="scientific">Niallia endozanthoxylica</name>
    <dbReference type="NCBI Taxonomy" id="2036016"/>
    <lineage>
        <taxon>Bacteria</taxon>
        <taxon>Bacillati</taxon>
        <taxon>Bacillota</taxon>
        <taxon>Bacilli</taxon>
        <taxon>Bacillales</taxon>
        <taxon>Bacillaceae</taxon>
        <taxon>Niallia</taxon>
    </lineage>
</organism>
<feature type="chain" id="PRO_5038532951" description="Polymer-forming cytoskeletal protein" evidence="2">
    <location>
        <begin position="21"/>
        <end position="208"/>
    </location>
</feature>
<sequence>MKLKALLTSVFLVGLLTACGGGNDDQAAEEKDQAATENEEKAAEETDENAATDENKDEDKEQTTDALTTASIVNEPEAFKKAVSEEGTWIVAILEDMTIDEEVLVAGEFHDKNDATKDVYRKLALYTQDEDHNITASFTLTVPKLIVQSPNFKIQGGTVKGDVLVEAQGFSLDKTATIDGNLIFANEDVKSSAIIDGKVTGSTETNNQ</sequence>
<protein>
    <recommendedName>
        <fullName evidence="5">Polymer-forming cytoskeletal protein</fullName>
    </recommendedName>
</protein>
<feature type="region of interest" description="Disordered" evidence="1">
    <location>
        <begin position="23"/>
        <end position="71"/>
    </location>
</feature>
<dbReference type="Proteomes" id="UP000326671">
    <property type="component" value="Unassembled WGS sequence"/>
</dbReference>
<name>A0A5J5HX45_9BACI</name>
<feature type="compositionally biased region" description="Basic and acidic residues" evidence="1">
    <location>
        <begin position="28"/>
        <end position="44"/>
    </location>
</feature>
<evidence type="ECO:0000256" key="2">
    <source>
        <dbReference type="SAM" id="SignalP"/>
    </source>
</evidence>
<proteinExistence type="predicted"/>
<feature type="compositionally biased region" description="Basic and acidic residues" evidence="1">
    <location>
        <begin position="53"/>
        <end position="63"/>
    </location>
</feature>
<dbReference type="AlphaFoldDB" id="A0A5J5HX45"/>
<accession>A0A5J5HX45</accession>
<dbReference type="RefSeq" id="WP_150439337.1">
    <property type="nucleotide sequence ID" value="NZ_VYKL01000015.1"/>
</dbReference>